<evidence type="ECO:0000313" key="1">
    <source>
        <dbReference type="EMBL" id="TRX01965.1"/>
    </source>
</evidence>
<reference evidence="1 2" key="1">
    <citation type="submission" date="2019-07" db="EMBL/GenBank/DDBJ databases">
        <title>Novel species of Flavobacterium.</title>
        <authorList>
            <person name="Liu Q."/>
            <person name="Xin Y.-H."/>
        </authorList>
    </citation>
    <scope>NUCLEOTIDE SEQUENCE [LARGE SCALE GENOMIC DNA]</scope>
    <source>
        <strain evidence="1 2">GSP39</strain>
    </source>
</reference>
<dbReference type="RefSeq" id="WP_143387904.1">
    <property type="nucleotide sequence ID" value="NZ_VJZM01000019.1"/>
</dbReference>
<evidence type="ECO:0000313" key="2">
    <source>
        <dbReference type="Proteomes" id="UP000318528"/>
    </source>
</evidence>
<comment type="caution">
    <text evidence="1">The sequence shown here is derived from an EMBL/GenBank/DDBJ whole genome shotgun (WGS) entry which is preliminary data.</text>
</comment>
<organism evidence="1 2">
    <name type="scientific">Flavobacterium gawalongense</name>
    <dbReference type="NCBI Taxonomy" id="2594432"/>
    <lineage>
        <taxon>Bacteria</taxon>
        <taxon>Pseudomonadati</taxon>
        <taxon>Bacteroidota</taxon>
        <taxon>Flavobacteriia</taxon>
        <taxon>Flavobacteriales</taxon>
        <taxon>Flavobacteriaceae</taxon>
        <taxon>Flavobacterium</taxon>
    </lineage>
</organism>
<sequence>MKDKNNNEKELPKLNTKEENEFKKLKLSIEHGATFFDKSNSNLPPEIEGQFLDYISNFENAFQNAKQITVYEKIGKPGFKPEGTLSDEETTIELERIEEIMHQNNISLDVLCDYENEDRLIYAFITEELFLSKIDEMNVPGMISHFTYEEFHQNHKYDLEQATEDFLKMFLDKKSKFYNEYHSEDALNHEELNNFRTLFKSLKMEFFDFKQIMFNEQNATVQFEIHFWAKIKGTDAKIYYSGDGSMTFEYEYGYWYVRNANLPIND</sequence>
<accession>A0ABY3CF56</accession>
<protein>
    <submittedName>
        <fullName evidence="1">Uncharacterized protein</fullName>
    </submittedName>
</protein>
<dbReference type="Proteomes" id="UP000318528">
    <property type="component" value="Unassembled WGS sequence"/>
</dbReference>
<proteinExistence type="predicted"/>
<dbReference type="EMBL" id="VJZN01000044">
    <property type="protein sequence ID" value="TRX01965.1"/>
    <property type="molecule type" value="Genomic_DNA"/>
</dbReference>
<gene>
    <name evidence="1" type="ORF">FNW12_16565</name>
</gene>
<keyword evidence="2" id="KW-1185">Reference proteome</keyword>
<name>A0ABY3CF56_9FLAO</name>